<gene>
    <name evidence="2" type="ORF">EDC18_101101</name>
</gene>
<dbReference type="InterPro" id="IPR036779">
    <property type="entry name" value="LysM_dom_sf"/>
</dbReference>
<dbReference type="AlphaFoldDB" id="A0A4R3MNG8"/>
<sequence length="462" mass="51525">MDWVRNYFVQENEKGELELIVYLNEYDIEFGSLENINKNKDILISKVNAFVEEKVPHLRVKSVKVVLGGVLLATMPFASIQSIHASANQNNQTTQTTSYQVKSGDSLWKIANQFNISVDSIRSLNNLNSDTILVNQVLIIPSNSAQKSTHTVVSGDTLWRIANNYNTTVNAIKNLNNLTSDTIHPGQVLIINQQNNNTGSSNTANTSYTVKSGDTLWKIANNFNTTVNAIKTANNLTSDVIRVGQVLSISGTQSNTTTSQTPTKPYVTYTNHTVRSGENFWSIALMYRIPMNEVLEANNMNQNSQLSIGQVLRIPVHHIPVKEVVSSKHGELLDWWTEAQYVFATNDIATVTDFQTGRSFQVKRTTGAFHADCEPLTARDTEIAKSIWGGFSWASRPVIVSVNGRNIAASMSYMPHSVQYIQGNNFDGHFDIHFLNSTRHVDNQINPQHQRDIRVAAGLEQL</sequence>
<feature type="domain" description="LysM" evidence="1">
    <location>
        <begin position="206"/>
        <end position="249"/>
    </location>
</feature>
<dbReference type="Proteomes" id="UP000294902">
    <property type="component" value="Unassembled WGS sequence"/>
</dbReference>
<dbReference type="CDD" id="cd00118">
    <property type="entry name" value="LysM"/>
    <property type="match status" value="4"/>
</dbReference>
<evidence type="ECO:0000259" key="1">
    <source>
        <dbReference type="PROSITE" id="PS51782"/>
    </source>
</evidence>
<feature type="domain" description="LysM" evidence="1">
    <location>
        <begin position="270"/>
        <end position="314"/>
    </location>
</feature>
<dbReference type="RefSeq" id="WP_132249168.1">
    <property type="nucleotide sequence ID" value="NZ_SMAL01000001.1"/>
</dbReference>
<accession>A0A4R3MNG8</accession>
<name>A0A4R3MNG8_9FIRM</name>
<reference evidence="2 3" key="1">
    <citation type="submission" date="2019-03" db="EMBL/GenBank/DDBJ databases">
        <title>Genomic Encyclopedia of Type Strains, Phase IV (KMG-IV): sequencing the most valuable type-strain genomes for metagenomic binning, comparative biology and taxonomic classification.</title>
        <authorList>
            <person name="Goeker M."/>
        </authorList>
    </citation>
    <scope>NUCLEOTIDE SEQUENCE [LARGE SCALE GENOMIC DNA]</scope>
    <source>
        <strain evidence="2 3">DSM 24629</strain>
    </source>
</reference>
<protein>
    <submittedName>
        <fullName evidence="2">LysM repeat protein</fullName>
    </submittedName>
</protein>
<dbReference type="SMART" id="SM00257">
    <property type="entry name" value="LysM"/>
    <property type="match status" value="4"/>
</dbReference>
<feature type="domain" description="LysM" evidence="1">
    <location>
        <begin position="148"/>
        <end position="191"/>
    </location>
</feature>
<dbReference type="SUPFAM" id="SSF54106">
    <property type="entry name" value="LysM domain"/>
    <property type="match status" value="4"/>
</dbReference>
<dbReference type="PROSITE" id="PS51782">
    <property type="entry name" value="LYSM"/>
    <property type="match status" value="4"/>
</dbReference>
<comment type="caution">
    <text evidence="2">The sequence shown here is derived from an EMBL/GenBank/DDBJ whole genome shotgun (WGS) entry which is preliminary data.</text>
</comment>
<dbReference type="Gene3D" id="3.10.350.10">
    <property type="entry name" value="LysM domain"/>
    <property type="match status" value="4"/>
</dbReference>
<dbReference type="InterPro" id="IPR018392">
    <property type="entry name" value="LysM"/>
</dbReference>
<evidence type="ECO:0000313" key="2">
    <source>
        <dbReference type="EMBL" id="TCT16805.1"/>
    </source>
</evidence>
<evidence type="ECO:0000313" key="3">
    <source>
        <dbReference type="Proteomes" id="UP000294902"/>
    </source>
</evidence>
<feature type="domain" description="LysM" evidence="1">
    <location>
        <begin position="97"/>
        <end position="140"/>
    </location>
</feature>
<organism evidence="2 3">
    <name type="scientific">Natranaerovirga pectinivora</name>
    <dbReference type="NCBI Taxonomy" id="682400"/>
    <lineage>
        <taxon>Bacteria</taxon>
        <taxon>Bacillati</taxon>
        <taxon>Bacillota</taxon>
        <taxon>Clostridia</taxon>
        <taxon>Lachnospirales</taxon>
        <taxon>Natranaerovirgaceae</taxon>
        <taxon>Natranaerovirga</taxon>
    </lineage>
</organism>
<dbReference type="PANTHER" id="PTHR33734">
    <property type="entry name" value="LYSM DOMAIN-CONTAINING GPI-ANCHORED PROTEIN 2"/>
    <property type="match status" value="1"/>
</dbReference>
<dbReference type="PANTHER" id="PTHR33734:SF22">
    <property type="entry name" value="MEMBRANE-BOUND LYTIC MUREIN TRANSGLYCOSYLASE D"/>
    <property type="match status" value="1"/>
</dbReference>
<dbReference type="EMBL" id="SMAL01000001">
    <property type="protein sequence ID" value="TCT16805.1"/>
    <property type="molecule type" value="Genomic_DNA"/>
</dbReference>
<proteinExistence type="predicted"/>
<dbReference type="GO" id="GO:0008932">
    <property type="term" value="F:lytic endotransglycosylase activity"/>
    <property type="evidence" value="ECO:0007669"/>
    <property type="project" value="TreeGrafter"/>
</dbReference>
<dbReference type="Pfam" id="PF01476">
    <property type="entry name" value="LysM"/>
    <property type="match status" value="4"/>
</dbReference>
<keyword evidence="3" id="KW-1185">Reference proteome</keyword>
<dbReference type="OrthoDB" id="529831at2"/>